<reference evidence="2" key="1">
    <citation type="journal article" date="2019" name="Int. J. Syst. Evol. Microbiol.">
        <title>The Global Catalogue of Microorganisms (GCM) 10K type strain sequencing project: providing services to taxonomists for standard genome sequencing and annotation.</title>
        <authorList>
            <consortium name="The Broad Institute Genomics Platform"/>
            <consortium name="The Broad Institute Genome Sequencing Center for Infectious Disease"/>
            <person name="Wu L."/>
            <person name="Ma J."/>
        </authorList>
    </citation>
    <scope>NUCLEOTIDE SEQUENCE [LARGE SCALE GENOMIC DNA]</scope>
    <source>
        <strain evidence="2">CGMCC 4.7139</strain>
    </source>
</reference>
<dbReference type="Proteomes" id="UP001595993">
    <property type="component" value="Unassembled WGS sequence"/>
</dbReference>
<keyword evidence="2" id="KW-1185">Reference proteome</keyword>
<comment type="caution">
    <text evidence="1">The sequence shown here is derived from an EMBL/GenBank/DDBJ whole genome shotgun (WGS) entry which is preliminary data.</text>
</comment>
<evidence type="ECO:0000313" key="1">
    <source>
        <dbReference type="EMBL" id="MFC4611979.1"/>
    </source>
</evidence>
<organism evidence="1 2">
    <name type="scientific">Streptomyces maoxianensis</name>
    <dbReference type="NCBI Taxonomy" id="1459942"/>
    <lineage>
        <taxon>Bacteria</taxon>
        <taxon>Bacillati</taxon>
        <taxon>Actinomycetota</taxon>
        <taxon>Actinomycetes</taxon>
        <taxon>Kitasatosporales</taxon>
        <taxon>Streptomycetaceae</taxon>
        <taxon>Streptomyces</taxon>
    </lineage>
</organism>
<evidence type="ECO:0000313" key="2">
    <source>
        <dbReference type="Proteomes" id="UP001595993"/>
    </source>
</evidence>
<protein>
    <submittedName>
        <fullName evidence="1">Uncharacterized protein</fullName>
    </submittedName>
</protein>
<proteinExistence type="predicted"/>
<accession>A0ABV9GHC4</accession>
<sequence length="82" mass="8635">MTPAGRVPAAGRAEVRIVAASPATARQVAEVLRRCFSATEQRSYPAGHDGGTRLHLTVDTTHPAEPARSWLVASRSTGDDPA</sequence>
<dbReference type="EMBL" id="JBHSFE010000029">
    <property type="protein sequence ID" value="MFC4611979.1"/>
    <property type="molecule type" value="Genomic_DNA"/>
</dbReference>
<dbReference type="RefSeq" id="WP_215092364.1">
    <property type="nucleotide sequence ID" value="NZ_JBHSFE010000029.1"/>
</dbReference>
<name>A0ABV9GHC4_9ACTN</name>
<gene>
    <name evidence="1" type="ORF">ACFO9E_30005</name>
</gene>